<name>A0A174GZ46_9FIRM</name>
<reference evidence="5 6" key="1">
    <citation type="submission" date="2015-09" db="EMBL/GenBank/DDBJ databases">
        <authorList>
            <consortium name="Pathogen Informatics"/>
        </authorList>
    </citation>
    <scope>NUCLEOTIDE SEQUENCE [LARGE SCALE GENOMIC DNA]</scope>
    <source>
        <strain evidence="5 6">2789STDY5608851</strain>
    </source>
</reference>
<evidence type="ECO:0000313" key="5">
    <source>
        <dbReference type="EMBL" id="CUO68042.1"/>
    </source>
</evidence>
<protein>
    <recommendedName>
        <fullName evidence="1">citrate lyase holo-[acyl-carrier protein] synthase</fullName>
        <ecNumber evidence="1">2.7.7.61</ecNumber>
    </recommendedName>
</protein>
<keyword evidence="2" id="KW-0808">Transferase</keyword>
<dbReference type="NCBIfam" id="TIGR03124">
    <property type="entry name" value="citrate_citX"/>
    <property type="match status" value="1"/>
</dbReference>
<proteinExistence type="predicted"/>
<evidence type="ECO:0000256" key="1">
    <source>
        <dbReference type="ARBA" id="ARBA00012524"/>
    </source>
</evidence>
<dbReference type="AlphaFoldDB" id="A0A174GZ46"/>
<dbReference type="RefSeq" id="WP_055195704.1">
    <property type="nucleotide sequence ID" value="NZ_CYYM01000026.1"/>
</dbReference>
<dbReference type="Proteomes" id="UP000095380">
    <property type="component" value="Unassembled WGS sequence"/>
</dbReference>
<evidence type="ECO:0000256" key="2">
    <source>
        <dbReference type="ARBA" id="ARBA00022679"/>
    </source>
</evidence>
<evidence type="ECO:0000256" key="3">
    <source>
        <dbReference type="ARBA" id="ARBA00022695"/>
    </source>
</evidence>
<dbReference type="Pfam" id="PF03802">
    <property type="entry name" value="CitX"/>
    <property type="match status" value="1"/>
</dbReference>
<comment type="catalytic activity">
    <reaction evidence="4">
        <text>apo-[citrate lyase ACP] + 2'-(5''-triphospho-alpha-D-ribosyl)-3'-dephospho-CoA = holo-[citrate lyase ACP] + diphosphate</text>
        <dbReference type="Rhea" id="RHEA:16333"/>
        <dbReference type="Rhea" id="RHEA-COMP:10157"/>
        <dbReference type="Rhea" id="RHEA-COMP:10158"/>
        <dbReference type="ChEBI" id="CHEBI:29999"/>
        <dbReference type="ChEBI" id="CHEBI:33019"/>
        <dbReference type="ChEBI" id="CHEBI:61378"/>
        <dbReference type="ChEBI" id="CHEBI:82683"/>
        <dbReference type="EC" id="2.7.7.61"/>
    </reaction>
</comment>
<gene>
    <name evidence="5" type="ORF">ERS852408_02708</name>
</gene>
<dbReference type="EMBL" id="CYYM01000026">
    <property type="protein sequence ID" value="CUO68042.1"/>
    <property type="molecule type" value="Genomic_DNA"/>
</dbReference>
<sequence length="168" mass="18839">MNGINVTITDMMNCRDRRVSIQNELISKYDKPVLSFCMNIPGPVKTNELIRKAFDSGKAELLKALSAHNITILHTEEFHEPSGDELIMALDAPAEDIKTLATEIEESHPLGRLFDMDVIGTDGMKLSRGTYRKCIICGCQAQECARSRKHSVEELQAKIEELLNQFST</sequence>
<organism evidence="5 6">
    <name type="scientific">Dorea longicatena</name>
    <dbReference type="NCBI Taxonomy" id="88431"/>
    <lineage>
        <taxon>Bacteria</taxon>
        <taxon>Bacillati</taxon>
        <taxon>Bacillota</taxon>
        <taxon>Clostridia</taxon>
        <taxon>Lachnospirales</taxon>
        <taxon>Lachnospiraceae</taxon>
        <taxon>Dorea</taxon>
    </lineage>
</organism>
<dbReference type="GO" id="GO:0050519">
    <property type="term" value="F:holo-citrate lyase synthase activity"/>
    <property type="evidence" value="ECO:0007669"/>
    <property type="project" value="UniProtKB-EC"/>
</dbReference>
<evidence type="ECO:0000256" key="4">
    <source>
        <dbReference type="ARBA" id="ARBA00048574"/>
    </source>
</evidence>
<keyword evidence="3" id="KW-0548">Nucleotidyltransferase</keyword>
<dbReference type="InterPro" id="IPR005551">
    <property type="entry name" value="CitX"/>
</dbReference>
<keyword evidence="5" id="KW-0456">Lyase</keyword>
<dbReference type="GO" id="GO:0051191">
    <property type="term" value="P:prosthetic group biosynthetic process"/>
    <property type="evidence" value="ECO:0007669"/>
    <property type="project" value="InterPro"/>
</dbReference>
<accession>A0A174GZ46</accession>
<dbReference type="EC" id="2.7.7.61" evidence="1"/>
<evidence type="ECO:0000313" key="6">
    <source>
        <dbReference type="Proteomes" id="UP000095380"/>
    </source>
</evidence>
<dbReference type="GO" id="GO:0016829">
    <property type="term" value="F:lyase activity"/>
    <property type="evidence" value="ECO:0007669"/>
    <property type="project" value="UniProtKB-KW"/>
</dbReference>